<evidence type="ECO:0000256" key="1">
    <source>
        <dbReference type="SAM" id="MobiDB-lite"/>
    </source>
</evidence>
<organism evidence="2 3">
    <name type="scientific">Romanomermis culicivorax</name>
    <name type="common">Nematode worm</name>
    <dbReference type="NCBI Taxonomy" id="13658"/>
    <lineage>
        <taxon>Eukaryota</taxon>
        <taxon>Metazoa</taxon>
        <taxon>Ecdysozoa</taxon>
        <taxon>Nematoda</taxon>
        <taxon>Enoplea</taxon>
        <taxon>Dorylaimia</taxon>
        <taxon>Mermithida</taxon>
        <taxon>Mermithoidea</taxon>
        <taxon>Mermithidae</taxon>
        <taxon>Romanomermis</taxon>
    </lineage>
</organism>
<dbReference type="Proteomes" id="UP000887565">
    <property type="component" value="Unplaced"/>
</dbReference>
<keyword evidence="2" id="KW-1185">Reference proteome</keyword>
<name>A0A915JZ16_ROMCU</name>
<dbReference type="WBParaSite" id="nRc.2.0.1.t31731-RA">
    <property type="protein sequence ID" value="nRc.2.0.1.t31731-RA"/>
    <property type="gene ID" value="nRc.2.0.1.g31731"/>
</dbReference>
<evidence type="ECO:0000313" key="2">
    <source>
        <dbReference type="Proteomes" id="UP000887565"/>
    </source>
</evidence>
<accession>A0A915JZ16</accession>
<proteinExistence type="predicted"/>
<sequence length="61" mass="7071">MGTSVSMSSSPEPDDEPTPAEDRLETMKRYLNQKPLRMANMLTLNARLEKSRFQSEQEKRL</sequence>
<reference evidence="3" key="1">
    <citation type="submission" date="2022-11" db="UniProtKB">
        <authorList>
            <consortium name="WormBaseParasite"/>
        </authorList>
    </citation>
    <scope>IDENTIFICATION</scope>
</reference>
<dbReference type="AlphaFoldDB" id="A0A915JZ16"/>
<evidence type="ECO:0000313" key="3">
    <source>
        <dbReference type="WBParaSite" id="nRc.2.0.1.t31731-RA"/>
    </source>
</evidence>
<protein>
    <submittedName>
        <fullName evidence="3">Uncharacterized protein</fullName>
    </submittedName>
</protein>
<feature type="region of interest" description="Disordered" evidence="1">
    <location>
        <begin position="1"/>
        <end position="25"/>
    </location>
</feature>